<dbReference type="HOGENOM" id="CLU_2944168_0_0_1"/>
<sequence length="62" mass="7029">MLQEEDEVEDEDEDADADEVHRIEKPRRHWVSVLVSLLAFSWLKPEESNQAIGCAGCLGKFG</sequence>
<feature type="compositionally biased region" description="Acidic residues" evidence="1">
    <location>
        <begin position="1"/>
        <end position="17"/>
    </location>
</feature>
<feature type="region of interest" description="Disordered" evidence="1">
    <location>
        <begin position="1"/>
        <end position="20"/>
    </location>
</feature>
<organism evidence="3">
    <name type="scientific">Drosophila sechellia</name>
    <name type="common">Fruit fly</name>
    <dbReference type="NCBI Taxonomy" id="7238"/>
    <lineage>
        <taxon>Eukaryota</taxon>
        <taxon>Metazoa</taxon>
        <taxon>Ecdysozoa</taxon>
        <taxon>Arthropoda</taxon>
        <taxon>Hexapoda</taxon>
        <taxon>Insecta</taxon>
        <taxon>Pterygota</taxon>
        <taxon>Neoptera</taxon>
        <taxon>Endopterygota</taxon>
        <taxon>Diptera</taxon>
        <taxon>Brachycera</taxon>
        <taxon>Muscomorpha</taxon>
        <taxon>Ephydroidea</taxon>
        <taxon>Drosophilidae</taxon>
        <taxon>Drosophila</taxon>
        <taxon>Sophophora</taxon>
    </lineage>
</organism>
<protein>
    <submittedName>
        <fullName evidence="2">GM13813</fullName>
    </submittedName>
</protein>
<reference evidence="2 3" key="1">
    <citation type="journal article" date="2007" name="Nature">
        <title>Evolution of genes and genomes on the Drosophila phylogeny.</title>
        <authorList>
            <consortium name="Drosophila 12 Genomes Consortium"/>
            <person name="Clark A.G."/>
            <person name="Eisen M.B."/>
            <person name="Smith D.R."/>
            <person name="Bergman C.M."/>
            <person name="Oliver B."/>
            <person name="Markow T.A."/>
            <person name="Kaufman T.C."/>
            <person name="Kellis M."/>
            <person name="Gelbart W."/>
            <person name="Iyer V.N."/>
            <person name="Pollard D.A."/>
            <person name="Sackton T.B."/>
            <person name="Larracuente A.M."/>
            <person name="Singh N.D."/>
            <person name="Abad J.P."/>
            <person name="Abt D.N."/>
            <person name="Adryan B."/>
            <person name="Aguade M."/>
            <person name="Akashi H."/>
            <person name="Anderson W.W."/>
            <person name="Aquadro C.F."/>
            <person name="Ardell D.H."/>
            <person name="Arguello R."/>
            <person name="Artieri C.G."/>
            <person name="Barbash D.A."/>
            <person name="Barker D."/>
            <person name="Barsanti P."/>
            <person name="Batterham P."/>
            <person name="Batzoglou S."/>
            <person name="Begun D."/>
            <person name="Bhutkar A."/>
            <person name="Blanco E."/>
            <person name="Bosak S.A."/>
            <person name="Bradley R.K."/>
            <person name="Brand A.D."/>
            <person name="Brent M.R."/>
            <person name="Brooks A.N."/>
            <person name="Brown R.H."/>
            <person name="Butlin R.K."/>
            <person name="Caggese C."/>
            <person name="Calvi B.R."/>
            <person name="Bernardo de Carvalho A."/>
            <person name="Caspi A."/>
            <person name="Castrezana S."/>
            <person name="Celniker S.E."/>
            <person name="Chang J.L."/>
            <person name="Chapple C."/>
            <person name="Chatterji S."/>
            <person name="Chinwalla A."/>
            <person name="Civetta A."/>
            <person name="Clifton S.W."/>
            <person name="Comeron J.M."/>
            <person name="Costello J.C."/>
            <person name="Coyne J.A."/>
            <person name="Daub J."/>
            <person name="David R.G."/>
            <person name="Delcher A.L."/>
            <person name="Delehaunty K."/>
            <person name="Do C.B."/>
            <person name="Ebling H."/>
            <person name="Edwards K."/>
            <person name="Eickbush T."/>
            <person name="Evans J.D."/>
            <person name="Filipski A."/>
            <person name="Findeiss S."/>
            <person name="Freyhult E."/>
            <person name="Fulton L."/>
            <person name="Fulton R."/>
            <person name="Garcia A.C."/>
            <person name="Gardiner A."/>
            <person name="Garfield D.A."/>
            <person name="Garvin B.E."/>
            <person name="Gibson G."/>
            <person name="Gilbert D."/>
            <person name="Gnerre S."/>
            <person name="Godfrey J."/>
            <person name="Good R."/>
            <person name="Gotea V."/>
            <person name="Gravely B."/>
            <person name="Greenberg A.J."/>
            <person name="Griffiths-Jones S."/>
            <person name="Gross S."/>
            <person name="Guigo R."/>
            <person name="Gustafson E.A."/>
            <person name="Haerty W."/>
            <person name="Hahn M.W."/>
            <person name="Halligan D.L."/>
            <person name="Halpern A.L."/>
            <person name="Halter G.M."/>
            <person name="Han M.V."/>
            <person name="Heger A."/>
            <person name="Hillier L."/>
            <person name="Hinrichs A.S."/>
            <person name="Holmes I."/>
            <person name="Hoskins R.A."/>
            <person name="Hubisz M.J."/>
            <person name="Hultmark D."/>
            <person name="Huntley M.A."/>
            <person name="Jaffe D.B."/>
            <person name="Jagadeeshan S."/>
            <person name="Jeck W.R."/>
            <person name="Johnson J."/>
            <person name="Jones C.D."/>
            <person name="Jordan W.C."/>
            <person name="Karpen G.H."/>
            <person name="Kataoka E."/>
            <person name="Keightley P.D."/>
            <person name="Kheradpour P."/>
            <person name="Kirkness E.F."/>
            <person name="Koerich L.B."/>
            <person name="Kristiansen K."/>
            <person name="Kudrna D."/>
            <person name="Kulathinal R.J."/>
            <person name="Kumar S."/>
            <person name="Kwok R."/>
            <person name="Lander E."/>
            <person name="Langley C.H."/>
            <person name="Lapoint R."/>
            <person name="Lazzaro B.P."/>
            <person name="Lee S.J."/>
            <person name="Levesque L."/>
            <person name="Li R."/>
            <person name="Lin C.F."/>
            <person name="Lin M.F."/>
            <person name="Lindblad-Toh K."/>
            <person name="Llopart A."/>
            <person name="Long M."/>
            <person name="Low L."/>
            <person name="Lozovsky E."/>
            <person name="Lu J."/>
            <person name="Luo M."/>
            <person name="Machado C.A."/>
            <person name="Makalowski W."/>
            <person name="Marzo M."/>
            <person name="Matsuda M."/>
            <person name="Matzkin L."/>
            <person name="McAllister B."/>
            <person name="McBride C.S."/>
            <person name="McKernan B."/>
            <person name="McKernan K."/>
            <person name="Mendez-Lago M."/>
            <person name="Minx P."/>
            <person name="Mollenhauer M.U."/>
            <person name="Montooth K."/>
            <person name="Mount S.M."/>
            <person name="Mu X."/>
            <person name="Myers E."/>
            <person name="Negre B."/>
            <person name="Newfeld S."/>
            <person name="Nielsen R."/>
            <person name="Noor M.A."/>
            <person name="O'Grady P."/>
            <person name="Pachter L."/>
            <person name="Papaceit M."/>
            <person name="Parisi M.J."/>
            <person name="Parisi M."/>
            <person name="Parts L."/>
            <person name="Pedersen J.S."/>
            <person name="Pesole G."/>
            <person name="Phillippy A.M."/>
            <person name="Ponting C.P."/>
            <person name="Pop M."/>
            <person name="Porcelli D."/>
            <person name="Powell J.R."/>
            <person name="Prohaska S."/>
            <person name="Pruitt K."/>
            <person name="Puig M."/>
            <person name="Quesneville H."/>
            <person name="Ram K.R."/>
            <person name="Rand D."/>
            <person name="Rasmussen M.D."/>
            <person name="Reed L.K."/>
            <person name="Reenan R."/>
            <person name="Reily A."/>
            <person name="Remington K.A."/>
            <person name="Rieger T.T."/>
            <person name="Ritchie M.G."/>
            <person name="Robin C."/>
            <person name="Rogers Y.H."/>
            <person name="Rohde C."/>
            <person name="Rozas J."/>
            <person name="Rubenfield M.J."/>
            <person name="Ruiz A."/>
            <person name="Russo S."/>
            <person name="Salzberg S.L."/>
            <person name="Sanchez-Gracia A."/>
            <person name="Saranga D.J."/>
            <person name="Sato H."/>
            <person name="Schaeffer S.W."/>
            <person name="Schatz M.C."/>
            <person name="Schlenke T."/>
            <person name="Schwartz R."/>
            <person name="Segarra C."/>
            <person name="Singh R.S."/>
            <person name="Sirot L."/>
            <person name="Sirota M."/>
            <person name="Sisneros N.B."/>
            <person name="Smith C.D."/>
            <person name="Smith T.F."/>
            <person name="Spieth J."/>
            <person name="Stage D.E."/>
            <person name="Stark A."/>
            <person name="Stephan W."/>
            <person name="Strausberg R.L."/>
            <person name="Strempel S."/>
            <person name="Sturgill D."/>
            <person name="Sutton G."/>
            <person name="Sutton G.G."/>
            <person name="Tao W."/>
            <person name="Teichmann S."/>
            <person name="Tobari Y.N."/>
            <person name="Tomimura Y."/>
            <person name="Tsolas J.M."/>
            <person name="Valente V.L."/>
            <person name="Venter E."/>
            <person name="Venter J.C."/>
            <person name="Vicario S."/>
            <person name="Vieira F.G."/>
            <person name="Vilella A.J."/>
            <person name="Villasante A."/>
            <person name="Walenz B."/>
            <person name="Wang J."/>
            <person name="Wasserman M."/>
            <person name="Watts T."/>
            <person name="Wilson D."/>
            <person name="Wilson R.K."/>
            <person name="Wing R.A."/>
            <person name="Wolfner M.F."/>
            <person name="Wong A."/>
            <person name="Wong G.K."/>
            <person name="Wu C.I."/>
            <person name="Wu G."/>
            <person name="Yamamoto D."/>
            <person name="Yang H.P."/>
            <person name="Yang S.P."/>
            <person name="Yorke J.A."/>
            <person name="Yoshida K."/>
            <person name="Zdobnov E."/>
            <person name="Zhang P."/>
            <person name="Zhang Y."/>
            <person name="Zimin A.V."/>
            <person name="Baldwin J."/>
            <person name="Abdouelleil A."/>
            <person name="Abdulkadir J."/>
            <person name="Abebe A."/>
            <person name="Abera B."/>
            <person name="Abreu J."/>
            <person name="Acer S.C."/>
            <person name="Aftuck L."/>
            <person name="Alexander A."/>
            <person name="An P."/>
            <person name="Anderson E."/>
            <person name="Anderson S."/>
            <person name="Arachi H."/>
            <person name="Azer M."/>
            <person name="Bachantsang P."/>
            <person name="Barry A."/>
            <person name="Bayul T."/>
            <person name="Berlin A."/>
            <person name="Bessette D."/>
            <person name="Bloom T."/>
            <person name="Blye J."/>
            <person name="Boguslavskiy L."/>
            <person name="Bonnet C."/>
            <person name="Boukhgalter B."/>
            <person name="Bourzgui I."/>
            <person name="Brown A."/>
            <person name="Cahill P."/>
            <person name="Channer S."/>
            <person name="Cheshatsang Y."/>
            <person name="Chuda L."/>
            <person name="Citroen M."/>
            <person name="Collymore A."/>
            <person name="Cooke P."/>
            <person name="Costello M."/>
            <person name="D'Aco K."/>
            <person name="Daza R."/>
            <person name="De Haan G."/>
            <person name="DeGray S."/>
            <person name="DeMaso C."/>
            <person name="Dhargay N."/>
            <person name="Dooley K."/>
            <person name="Dooley E."/>
            <person name="Doricent M."/>
            <person name="Dorje P."/>
            <person name="Dorjee K."/>
            <person name="Dupes A."/>
            <person name="Elong R."/>
            <person name="Falk J."/>
            <person name="Farina A."/>
            <person name="Faro S."/>
            <person name="Ferguson D."/>
            <person name="Fisher S."/>
            <person name="Foley C.D."/>
            <person name="Franke A."/>
            <person name="Friedrich D."/>
            <person name="Gadbois L."/>
            <person name="Gearin G."/>
            <person name="Gearin C.R."/>
            <person name="Giannoukos G."/>
            <person name="Goode T."/>
            <person name="Graham J."/>
            <person name="Grandbois E."/>
            <person name="Grewal S."/>
            <person name="Gyaltsen K."/>
            <person name="Hafez N."/>
            <person name="Hagos B."/>
            <person name="Hall J."/>
            <person name="Henson C."/>
            <person name="Hollinger A."/>
            <person name="Honan T."/>
            <person name="Huard M.D."/>
            <person name="Hughes L."/>
            <person name="Hurhula B."/>
            <person name="Husby M.E."/>
            <person name="Kamat A."/>
            <person name="Kanga B."/>
            <person name="Kashin S."/>
            <person name="Khazanovich D."/>
            <person name="Kisner P."/>
            <person name="Lance K."/>
            <person name="Lara M."/>
            <person name="Lee W."/>
            <person name="Lennon N."/>
            <person name="Letendre F."/>
            <person name="LeVine R."/>
            <person name="Lipovsky A."/>
            <person name="Liu X."/>
            <person name="Liu J."/>
            <person name="Liu S."/>
            <person name="Lokyitsang T."/>
            <person name="Lokyitsang Y."/>
            <person name="Lubonja R."/>
            <person name="Lui A."/>
            <person name="MacDonald P."/>
            <person name="Magnisalis V."/>
            <person name="Maru K."/>
            <person name="Matthews C."/>
            <person name="McCusker W."/>
            <person name="McDonough S."/>
            <person name="Mehta T."/>
            <person name="Meldrim J."/>
            <person name="Meneus L."/>
            <person name="Mihai O."/>
            <person name="Mihalev A."/>
            <person name="Mihova T."/>
            <person name="Mittelman R."/>
            <person name="Mlenga V."/>
            <person name="Montmayeur A."/>
            <person name="Mulrain L."/>
            <person name="Navidi A."/>
            <person name="Naylor J."/>
            <person name="Negash T."/>
            <person name="Nguyen T."/>
            <person name="Nguyen N."/>
            <person name="Nicol R."/>
            <person name="Norbu C."/>
            <person name="Norbu N."/>
            <person name="Novod N."/>
            <person name="O'Neill B."/>
            <person name="Osman S."/>
            <person name="Markiewicz E."/>
            <person name="Oyono O.L."/>
            <person name="Patti C."/>
            <person name="Phunkhang P."/>
            <person name="Pierre F."/>
            <person name="Priest M."/>
            <person name="Raghuraman S."/>
            <person name="Rege F."/>
            <person name="Reyes R."/>
            <person name="Rise C."/>
            <person name="Rogov P."/>
            <person name="Ross K."/>
            <person name="Ryan E."/>
            <person name="Settipalli S."/>
            <person name="Shea T."/>
            <person name="Sherpa N."/>
            <person name="Shi L."/>
            <person name="Shih D."/>
            <person name="Sparrow T."/>
            <person name="Spaulding J."/>
            <person name="Stalker J."/>
            <person name="Stange-Thomann N."/>
            <person name="Stavropoulos S."/>
            <person name="Stone C."/>
            <person name="Strader C."/>
            <person name="Tesfaye S."/>
            <person name="Thomson T."/>
            <person name="Thoulutsang Y."/>
            <person name="Thoulutsang D."/>
            <person name="Topham K."/>
            <person name="Topping I."/>
            <person name="Tsamla T."/>
            <person name="Vassiliev H."/>
            <person name="Vo A."/>
            <person name="Wangchuk T."/>
            <person name="Wangdi T."/>
            <person name="Weiand M."/>
            <person name="Wilkinson J."/>
            <person name="Wilson A."/>
            <person name="Yadav S."/>
            <person name="Young G."/>
            <person name="Yu Q."/>
            <person name="Zembek L."/>
            <person name="Zhong D."/>
            <person name="Zimmer A."/>
            <person name="Zwirko Z."/>
            <person name="Jaffe D.B."/>
            <person name="Alvarez P."/>
            <person name="Brockman W."/>
            <person name="Butler J."/>
            <person name="Chin C."/>
            <person name="Gnerre S."/>
            <person name="Grabherr M."/>
            <person name="Kleber M."/>
            <person name="Mauceli E."/>
            <person name="MacCallum I."/>
        </authorList>
    </citation>
    <scope>NUCLEOTIDE SEQUENCE [LARGE SCALE GENOMIC DNA]</scope>
    <source>
        <strain evidence="3">Rob3c / Tucson 14021-0248.25</strain>
    </source>
</reference>
<accession>B4HUY5</accession>
<dbReference type="Proteomes" id="UP000001292">
    <property type="component" value="Unassembled WGS sequence"/>
</dbReference>
<dbReference type="EMBL" id="CH480817">
    <property type="protein sequence ID" value="EDW50756.1"/>
    <property type="molecule type" value="Genomic_DNA"/>
</dbReference>
<name>B4HUY5_DROSE</name>
<evidence type="ECO:0000313" key="2">
    <source>
        <dbReference type="EMBL" id="EDW50756.1"/>
    </source>
</evidence>
<dbReference type="PhylomeDB" id="B4HUY5"/>
<gene>
    <name evidence="2" type="primary">Dsec\GM13813</name>
    <name evidence="2" type="ORF">Dsec_GM13813</name>
</gene>
<evidence type="ECO:0000256" key="1">
    <source>
        <dbReference type="SAM" id="MobiDB-lite"/>
    </source>
</evidence>
<proteinExistence type="predicted"/>
<evidence type="ECO:0000313" key="3">
    <source>
        <dbReference type="Proteomes" id="UP000001292"/>
    </source>
</evidence>
<dbReference type="AlphaFoldDB" id="B4HUY5"/>
<keyword evidence="3" id="KW-1185">Reference proteome</keyword>